<gene>
    <name evidence="2" type="ORF">C8J55DRAFT_558070</name>
</gene>
<sequence>MLLPVISGNAEDTSDSETSAMDIQSLEPGPSTASQILTHAPSQSTPQEPQFTVQIPQSPFTVRVSQRASTIQWTTGQPPTPNPPAPNPPAPNPPAPNPPAPNPPAPNPPTPDLPTSNPPQTPGNSDATMADPDTTPTAAQFGSDISLQHPPSKRKRRAVSSQPIFNQDQESGEDKLKTLLEHQTKLMHTLYDGIRTSNAEVVNKQDAKIDMLTNSVQHNSTVLDRVLEALDIQSVKGKGKQRQEDMDIDGEERRQGDGDTTGTTNAKNKPDGNHADADDSGDSTQETPFSYASKKKGSPRSGAVKHRPQQELKNKETIRQWFNEVMEGKDLYKNEVSDEEAKKFAEKFKSDPLARPCTVDNFRYWIAGVPKSAWNKGASYVFVDILVKKRLITKPDIKARDALREAFFVRLKTLRGIWLEKQKMLEDKKLPHAVFAKRWQRKNTLFQRRRNVILAVPALEPYLEDFDELGVAGMSSDEEEPDMDEASMCYNIKEPCWRSQQLKNWVRLLDYCHLEGRSSFEGPQFGFTRGAAPRLRMDNNDKSSKSRYVVGLPANFYDAEWLEKQEPGWAKGGTGFVNEMVRPRAPRKLVFPADLARTLEQRKFPGCTTSAIAMDAKTTEVIQAKAGADVSSNTVVFRSIDDKKFIMLKKELDVAAGGFPPAILSSGADVHVPEPSDVLKLLFQYVTVDTDRHGPILEHINFFLLLRVAEAAEKYEVYQAIAAMQPEFRKFFHSHSRQIFHFALANWDISLIEELSAYTANIPMEEVAFLMRPCPRMFKRWLTMNGHLRRQAFLTRLRIVSSEWEDCFADLFLPRFPEETSSHYQERLAYGKEIFLHPIIEGLEKIVEDKGVRATGFRLSSISFGAIESLLVEEYIWRMIIHGVTGALVESPCYFDLDNPNSDENVIDRFQRYYEEFKFIPPSEREEGLPEVLKEEGIDTDSWIAKATPYNSLKPAAISFKMSRPPIVSPEMITYCRNAIRSERKRFEQGVYSDLWYNLSVYEKGGAIVPGQLLDEESVSIPDFIF</sequence>
<feature type="compositionally biased region" description="Pro residues" evidence="1">
    <location>
        <begin position="78"/>
        <end position="121"/>
    </location>
</feature>
<feature type="region of interest" description="Disordered" evidence="1">
    <location>
        <begin position="1"/>
        <end position="172"/>
    </location>
</feature>
<evidence type="ECO:0000313" key="2">
    <source>
        <dbReference type="EMBL" id="KAJ4489016.1"/>
    </source>
</evidence>
<accession>A0A9W9AU08</accession>
<feature type="compositionally biased region" description="Polar residues" evidence="1">
    <location>
        <begin position="31"/>
        <end position="77"/>
    </location>
</feature>
<feature type="region of interest" description="Disordered" evidence="1">
    <location>
        <begin position="235"/>
        <end position="312"/>
    </location>
</feature>
<comment type="caution">
    <text evidence="2">The sequence shown here is derived from an EMBL/GenBank/DDBJ whole genome shotgun (WGS) entry which is preliminary data.</text>
</comment>
<organism evidence="2 3">
    <name type="scientific">Lentinula lateritia</name>
    <dbReference type="NCBI Taxonomy" id="40482"/>
    <lineage>
        <taxon>Eukaryota</taxon>
        <taxon>Fungi</taxon>
        <taxon>Dikarya</taxon>
        <taxon>Basidiomycota</taxon>
        <taxon>Agaricomycotina</taxon>
        <taxon>Agaricomycetes</taxon>
        <taxon>Agaricomycetidae</taxon>
        <taxon>Agaricales</taxon>
        <taxon>Marasmiineae</taxon>
        <taxon>Omphalotaceae</taxon>
        <taxon>Lentinula</taxon>
    </lineage>
</organism>
<protein>
    <recommendedName>
        <fullName evidence="4">BTB domain-containing protein</fullName>
    </recommendedName>
</protein>
<evidence type="ECO:0000313" key="3">
    <source>
        <dbReference type="Proteomes" id="UP001150238"/>
    </source>
</evidence>
<evidence type="ECO:0008006" key="4">
    <source>
        <dbReference type="Google" id="ProtNLM"/>
    </source>
</evidence>
<evidence type="ECO:0000256" key="1">
    <source>
        <dbReference type="SAM" id="MobiDB-lite"/>
    </source>
</evidence>
<feature type="compositionally biased region" description="Polar residues" evidence="1">
    <location>
        <begin position="159"/>
        <end position="169"/>
    </location>
</feature>
<feature type="compositionally biased region" description="Basic and acidic residues" evidence="1">
    <location>
        <begin position="268"/>
        <end position="277"/>
    </location>
</feature>
<dbReference type="Proteomes" id="UP001150238">
    <property type="component" value="Unassembled WGS sequence"/>
</dbReference>
<reference evidence="2" key="1">
    <citation type="submission" date="2022-08" db="EMBL/GenBank/DDBJ databases">
        <authorList>
            <consortium name="DOE Joint Genome Institute"/>
            <person name="Min B."/>
            <person name="Riley R."/>
            <person name="Sierra-Patev S."/>
            <person name="Naranjo-Ortiz M."/>
            <person name="Looney B."/>
            <person name="Konkel Z."/>
            <person name="Slot J.C."/>
            <person name="Sakamoto Y."/>
            <person name="Steenwyk J.L."/>
            <person name="Rokas A."/>
            <person name="Carro J."/>
            <person name="Camarero S."/>
            <person name="Ferreira P."/>
            <person name="Molpeceres G."/>
            <person name="Ruiz-Duenas F.J."/>
            <person name="Serrano A."/>
            <person name="Henrissat B."/>
            <person name="Drula E."/>
            <person name="Hughes K.W."/>
            <person name="Mata J.L."/>
            <person name="Ishikawa N.K."/>
            <person name="Vargas-Isla R."/>
            <person name="Ushijima S."/>
            <person name="Smith C.A."/>
            <person name="Ahrendt S."/>
            <person name="Andreopoulos W."/>
            <person name="He G."/>
            <person name="Labutti K."/>
            <person name="Lipzen A."/>
            <person name="Ng V."/>
            <person name="Sandor L."/>
            <person name="Barry K."/>
            <person name="Martinez A.T."/>
            <person name="Xiao Y."/>
            <person name="Gibbons J.G."/>
            <person name="Terashima K."/>
            <person name="Hibbett D.S."/>
            <person name="Grigoriev I.V."/>
        </authorList>
    </citation>
    <scope>NUCLEOTIDE SEQUENCE</scope>
    <source>
        <strain evidence="2">Sp2 HRB7682 ss15</strain>
    </source>
</reference>
<feature type="compositionally biased region" description="Basic residues" evidence="1">
    <location>
        <begin position="293"/>
        <end position="307"/>
    </location>
</feature>
<dbReference type="AlphaFoldDB" id="A0A9W9AU08"/>
<reference evidence="2" key="2">
    <citation type="journal article" date="2023" name="Proc. Natl. Acad. Sci. U.S.A.">
        <title>A global phylogenomic analysis of the shiitake genus Lentinula.</title>
        <authorList>
            <person name="Sierra-Patev S."/>
            <person name="Min B."/>
            <person name="Naranjo-Ortiz M."/>
            <person name="Looney B."/>
            <person name="Konkel Z."/>
            <person name="Slot J.C."/>
            <person name="Sakamoto Y."/>
            <person name="Steenwyk J.L."/>
            <person name="Rokas A."/>
            <person name="Carro J."/>
            <person name="Camarero S."/>
            <person name="Ferreira P."/>
            <person name="Molpeceres G."/>
            <person name="Ruiz-Duenas F.J."/>
            <person name="Serrano A."/>
            <person name="Henrissat B."/>
            <person name="Drula E."/>
            <person name="Hughes K.W."/>
            <person name="Mata J.L."/>
            <person name="Ishikawa N.K."/>
            <person name="Vargas-Isla R."/>
            <person name="Ushijima S."/>
            <person name="Smith C.A."/>
            <person name="Donoghue J."/>
            <person name="Ahrendt S."/>
            <person name="Andreopoulos W."/>
            <person name="He G."/>
            <person name="LaButti K."/>
            <person name="Lipzen A."/>
            <person name="Ng V."/>
            <person name="Riley R."/>
            <person name="Sandor L."/>
            <person name="Barry K."/>
            <person name="Martinez A.T."/>
            <person name="Xiao Y."/>
            <person name="Gibbons J.G."/>
            <person name="Terashima K."/>
            <person name="Grigoriev I.V."/>
            <person name="Hibbett D."/>
        </authorList>
    </citation>
    <scope>NUCLEOTIDE SEQUENCE</scope>
    <source>
        <strain evidence="2">Sp2 HRB7682 ss15</strain>
    </source>
</reference>
<proteinExistence type="predicted"/>
<feature type="compositionally biased region" description="Basic and acidic residues" evidence="1">
    <location>
        <begin position="241"/>
        <end position="257"/>
    </location>
</feature>
<name>A0A9W9AU08_9AGAR</name>
<feature type="compositionally biased region" description="Low complexity" evidence="1">
    <location>
        <begin position="126"/>
        <end position="139"/>
    </location>
</feature>
<dbReference type="EMBL" id="JANVFS010000008">
    <property type="protein sequence ID" value="KAJ4489016.1"/>
    <property type="molecule type" value="Genomic_DNA"/>
</dbReference>